<organism evidence="1 2">
    <name type="scientific">Stenomitos frigidus ULC18</name>
    <dbReference type="NCBI Taxonomy" id="2107698"/>
    <lineage>
        <taxon>Bacteria</taxon>
        <taxon>Bacillati</taxon>
        <taxon>Cyanobacteriota</taxon>
        <taxon>Cyanophyceae</taxon>
        <taxon>Leptolyngbyales</taxon>
        <taxon>Leptolyngbyaceae</taxon>
        <taxon>Stenomitos</taxon>
    </lineage>
</organism>
<keyword evidence="2" id="KW-1185">Reference proteome</keyword>
<dbReference type="Proteomes" id="UP000239576">
    <property type="component" value="Unassembled WGS sequence"/>
</dbReference>
<sequence>MVSFASPGLIGGPRTTTVSQIGGLTAAGQESNALEGQLQILKLKQALAAAQSGQSADNSPAGLQAARLKAALDQQQVAATAASGRLNDTNVAQRDLQNTRLAVQRDNLGMQLASQRASQGDRIQSTEKVNTQNLAAQLQRQQVGIQGQKDVQTNASGLEEQRRKDAAVRALALFNGTPGGANLNMAAARAQLG</sequence>
<accession>A0A2T1EAW7</accession>
<dbReference type="EMBL" id="PVWK01000057">
    <property type="protein sequence ID" value="PSB29906.1"/>
    <property type="molecule type" value="Genomic_DNA"/>
</dbReference>
<reference evidence="2" key="1">
    <citation type="submission" date="2018-02" db="EMBL/GenBank/DDBJ databases">
        <authorList>
            <person name="Moore K."/>
            <person name="Momper L."/>
        </authorList>
    </citation>
    <scope>NUCLEOTIDE SEQUENCE [LARGE SCALE GENOMIC DNA]</scope>
    <source>
        <strain evidence="2">ULC18</strain>
    </source>
</reference>
<name>A0A2T1EAW7_9CYAN</name>
<dbReference type="RefSeq" id="WP_106256187.1">
    <property type="nucleotide sequence ID" value="NZ_CAWNSW010000007.1"/>
</dbReference>
<reference evidence="1 2" key="2">
    <citation type="submission" date="2018-03" db="EMBL/GenBank/DDBJ databases">
        <title>The ancient ancestry and fast evolution of plastids.</title>
        <authorList>
            <person name="Moore K.R."/>
            <person name="Magnabosco C."/>
            <person name="Momper L."/>
            <person name="Gold D.A."/>
            <person name="Bosak T."/>
            <person name="Fournier G.P."/>
        </authorList>
    </citation>
    <scope>NUCLEOTIDE SEQUENCE [LARGE SCALE GENOMIC DNA]</scope>
    <source>
        <strain evidence="1 2">ULC18</strain>
    </source>
</reference>
<protein>
    <submittedName>
        <fullName evidence="1">Uncharacterized protein</fullName>
    </submittedName>
</protein>
<gene>
    <name evidence="1" type="ORF">C7B82_10155</name>
</gene>
<dbReference type="AlphaFoldDB" id="A0A2T1EAW7"/>
<proteinExistence type="predicted"/>
<comment type="caution">
    <text evidence="1">The sequence shown here is derived from an EMBL/GenBank/DDBJ whole genome shotgun (WGS) entry which is preliminary data.</text>
</comment>
<evidence type="ECO:0000313" key="1">
    <source>
        <dbReference type="EMBL" id="PSB29906.1"/>
    </source>
</evidence>
<evidence type="ECO:0000313" key="2">
    <source>
        <dbReference type="Proteomes" id="UP000239576"/>
    </source>
</evidence>